<dbReference type="SUPFAM" id="SSF46977">
    <property type="entry name" value="Succinate dehydrogenase/fumarate reductase flavoprotein C-terminal domain"/>
    <property type="match status" value="1"/>
</dbReference>
<reference evidence="4" key="1">
    <citation type="journal article" date="2014" name="Front. Microbiol.">
        <title>High frequency of phylogenetically diverse reductive dehalogenase-homologous genes in deep subseafloor sedimentary metagenomes.</title>
        <authorList>
            <person name="Kawai M."/>
            <person name="Futagami T."/>
            <person name="Toyoda A."/>
            <person name="Takaki Y."/>
            <person name="Nishi S."/>
            <person name="Hori S."/>
            <person name="Arai W."/>
            <person name="Tsubouchi T."/>
            <person name="Morono Y."/>
            <person name="Uchiyama I."/>
            <person name="Ito T."/>
            <person name="Fujiyama A."/>
            <person name="Inagaki F."/>
            <person name="Takami H."/>
        </authorList>
    </citation>
    <scope>NUCLEOTIDE SEQUENCE</scope>
    <source>
        <strain evidence="4">Expedition CK06-06</strain>
    </source>
</reference>
<dbReference type="GO" id="GO:0008734">
    <property type="term" value="F:L-aspartate oxidase activity"/>
    <property type="evidence" value="ECO:0007669"/>
    <property type="project" value="InterPro"/>
</dbReference>
<evidence type="ECO:0000256" key="1">
    <source>
        <dbReference type="ARBA" id="ARBA00001974"/>
    </source>
</evidence>
<dbReference type="InterPro" id="IPR037099">
    <property type="entry name" value="Fum_R/Succ_DH_flav-like_C_sf"/>
</dbReference>
<evidence type="ECO:0000259" key="3">
    <source>
        <dbReference type="Pfam" id="PF02910"/>
    </source>
</evidence>
<dbReference type="PANTHER" id="PTHR42716:SF2">
    <property type="entry name" value="L-ASPARTATE OXIDASE, CHLOROPLASTIC"/>
    <property type="match status" value="1"/>
</dbReference>
<keyword evidence="2" id="KW-0274">FAD</keyword>
<name>X1VYV9_9ZZZZ</name>
<dbReference type="PANTHER" id="PTHR42716">
    <property type="entry name" value="L-ASPARTATE OXIDASE"/>
    <property type="match status" value="1"/>
</dbReference>
<accession>X1VYV9</accession>
<dbReference type="Gene3D" id="1.20.58.100">
    <property type="entry name" value="Fumarate reductase/succinate dehydrogenase flavoprotein-like, C-terminal domain"/>
    <property type="match status" value="1"/>
</dbReference>
<protein>
    <recommendedName>
        <fullName evidence="3">Fumarate reductase/succinate dehydrogenase flavoprotein-like C-terminal domain-containing protein</fullName>
    </recommendedName>
</protein>
<evidence type="ECO:0000256" key="2">
    <source>
        <dbReference type="ARBA" id="ARBA00022827"/>
    </source>
</evidence>
<feature type="non-terminal residue" evidence="4">
    <location>
        <position position="125"/>
    </location>
</feature>
<comment type="cofactor">
    <cofactor evidence="1">
        <name>FAD</name>
        <dbReference type="ChEBI" id="CHEBI:57692"/>
    </cofactor>
</comment>
<evidence type="ECO:0000313" key="4">
    <source>
        <dbReference type="EMBL" id="GAJ17630.1"/>
    </source>
</evidence>
<dbReference type="InterPro" id="IPR005288">
    <property type="entry name" value="NadB"/>
</dbReference>
<sequence>IEKTGKGARTEAPATSKVVEVHHSLSDRQVPQVVPVSSLSAMQQLQWDKVGIIRNKEGLTQATDILAAWQRLLPQPTDRPSCELSNLVLTGRLVTEAALLREESRGAHFRSDFPQNSPQWQCHIV</sequence>
<dbReference type="EMBL" id="BARW01040388">
    <property type="protein sequence ID" value="GAJ17630.1"/>
    <property type="molecule type" value="Genomic_DNA"/>
</dbReference>
<proteinExistence type="predicted"/>
<feature type="domain" description="Fumarate reductase/succinate dehydrogenase flavoprotein-like C-terminal" evidence="3">
    <location>
        <begin position="82"/>
        <end position="123"/>
    </location>
</feature>
<dbReference type="GO" id="GO:0034628">
    <property type="term" value="P:'de novo' NAD+ biosynthetic process from L-aspartate"/>
    <property type="evidence" value="ECO:0007669"/>
    <property type="project" value="TreeGrafter"/>
</dbReference>
<keyword evidence="2" id="KW-0285">Flavoprotein</keyword>
<organism evidence="4">
    <name type="scientific">marine sediment metagenome</name>
    <dbReference type="NCBI Taxonomy" id="412755"/>
    <lineage>
        <taxon>unclassified sequences</taxon>
        <taxon>metagenomes</taxon>
        <taxon>ecological metagenomes</taxon>
    </lineage>
</organism>
<dbReference type="AlphaFoldDB" id="X1VYV9"/>
<dbReference type="Pfam" id="PF02910">
    <property type="entry name" value="Succ_DH_flav_C"/>
    <property type="match status" value="1"/>
</dbReference>
<gene>
    <name evidence="4" type="ORF">S12H4_61050</name>
</gene>
<feature type="non-terminal residue" evidence="4">
    <location>
        <position position="1"/>
    </location>
</feature>
<comment type="caution">
    <text evidence="4">The sequence shown here is derived from an EMBL/GenBank/DDBJ whole genome shotgun (WGS) entry which is preliminary data.</text>
</comment>
<dbReference type="InterPro" id="IPR015939">
    <property type="entry name" value="Fum_Rdtase/Succ_DH_flav-like_C"/>
</dbReference>